<feature type="transmembrane region" description="Helical" evidence="1">
    <location>
        <begin position="97"/>
        <end position="130"/>
    </location>
</feature>
<proteinExistence type="predicted"/>
<keyword evidence="1" id="KW-1133">Transmembrane helix</keyword>
<gene>
    <name evidence="2" type="ORF">BZL54_12650</name>
</gene>
<comment type="caution">
    <text evidence="2">The sequence shown here is derived from an EMBL/GenBank/DDBJ whole genome shotgun (WGS) entry which is preliminary data.</text>
</comment>
<keyword evidence="1" id="KW-0472">Membrane</keyword>
<evidence type="ECO:0000313" key="3">
    <source>
        <dbReference type="Proteomes" id="UP000217994"/>
    </source>
</evidence>
<evidence type="ECO:0000256" key="1">
    <source>
        <dbReference type="SAM" id="Phobius"/>
    </source>
</evidence>
<name>A0A2A4FHP7_9BURK</name>
<keyword evidence="1" id="KW-0812">Transmembrane</keyword>
<organism evidence="2 3">
    <name type="scientific">Burkholderia ubonensis subsp. mesacidophila</name>
    <dbReference type="NCBI Taxonomy" id="265293"/>
    <lineage>
        <taxon>Bacteria</taxon>
        <taxon>Pseudomonadati</taxon>
        <taxon>Pseudomonadota</taxon>
        <taxon>Betaproteobacteria</taxon>
        <taxon>Burkholderiales</taxon>
        <taxon>Burkholderiaceae</taxon>
        <taxon>Burkholderia</taxon>
        <taxon>Burkholderia cepacia complex</taxon>
    </lineage>
</organism>
<sequence length="155" mass="16875">MTRQSVLKASELKIMPIRDLDIYYRCHTRDTTSLSIHIDGLTIYTLDIRGVLRPESGADTVGAFSSGDKRSLVAWIDPKTGTFISSDSTFYDSLLGIPVLALMIVCAAALLGLAGWIVAALLGIAVFFAIRRAIEGRTNAAELESLLREQSRKDG</sequence>
<reference evidence="2 3" key="1">
    <citation type="submission" date="2017-01" db="EMBL/GenBank/DDBJ databases">
        <title>Whole-Genome Shotgun Sequencing of Two beta-Proteobacterial Species in Search of the Bulgecin Biosynthetic Cluster.</title>
        <authorList>
            <person name="Horsman M.E."/>
            <person name="Marous D.R."/>
            <person name="Li R."/>
            <person name="Oliver R.A."/>
            <person name="Byun B."/>
            <person name="Emrich S.J."/>
            <person name="Boggess B."/>
            <person name="Townsend C.A."/>
            <person name="Mobashery S."/>
        </authorList>
    </citation>
    <scope>NUCLEOTIDE SEQUENCE [LARGE SCALE GENOMIC DNA]</scope>
    <source>
        <strain evidence="2 3">ATCC 31433</strain>
    </source>
</reference>
<evidence type="ECO:0000313" key="2">
    <source>
        <dbReference type="EMBL" id="PCE31946.1"/>
    </source>
</evidence>
<dbReference type="EMBL" id="MTZU01000032">
    <property type="protein sequence ID" value="PCE31946.1"/>
    <property type="molecule type" value="Genomic_DNA"/>
</dbReference>
<dbReference type="Proteomes" id="UP000217994">
    <property type="component" value="Unassembled WGS sequence"/>
</dbReference>
<protein>
    <submittedName>
        <fullName evidence="2">Uncharacterized protein</fullName>
    </submittedName>
</protein>
<accession>A0A2A4FHP7</accession>
<dbReference type="AlphaFoldDB" id="A0A2A4FHP7"/>